<protein>
    <recommendedName>
        <fullName evidence="6 7">Alanine racemase</fullName>
        <ecNumber evidence="3 7">5.1.1.1</ecNumber>
    </recommendedName>
</protein>
<feature type="binding site" evidence="7 9">
    <location>
        <position position="140"/>
    </location>
    <ligand>
        <name>substrate</name>
    </ligand>
</feature>
<evidence type="ECO:0000256" key="1">
    <source>
        <dbReference type="ARBA" id="ARBA00000316"/>
    </source>
</evidence>
<dbReference type="PRINTS" id="PR00992">
    <property type="entry name" value="ALARACEMASE"/>
</dbReference>
<sequence>MQFVPCDRTPRAEAVVDLAAVRHNVGVLRAAAPDSELMAVVKADGYGHGAVAVGRAALAAGATWLGVCTLEEALALRAGGIDARVLAWLHSPADDFAPAVAAGIDLGVNSVAHLSAVLAAARATGRTARVHLKIDTGLSRGGAPPADWPDLVDAAAKAAAEGTAQIVGLFSHLSHGDVPGHPTLDRQAARLAAAWQLARERGLRPIRHLANSGGTLMRRPDLALDMVRTGIAVYGLDPYDRPVTQSPLRPVMRLQARVLLVKRVPAGEGVAYGHDWVAPTDTTLALVPLGYADGVPRRLNRRGRMTVLLHGERRPVVGRISMDQIVVDCGDLPVAEGDLAVLFGSGADGEPTAQEWADELDTIHYEVVTGVRGARVTRVVREDAS</sequence>
<evidence type="ECO:0000256" key="9">
    <source>
        <dbReference type="PIRSR" id="PIRSR600821-52"/>
    </source>
</evidence>
<dbReference type="PROSITE" id="PS00395">
    <property type="entry name" value="ALANINE_RACEMASE"/>
    <property type="match status" value="1"/>
</dbReference>
<dbReference type="SMART" id="SM01005">
    <property type="entry name" value="Ala_racemase_C"/>
    <property type="match status" value="1"/>
</dbReference>
<dbReference type="OrthoDB" id="9813814at2"/>
<feature type="active site" description="Proton acceptor; specific for L-alanine" evidence="7">
    <location>
        <position position="272"/>
    </location>
</feature>
<dbReference type="InterPro" id="IPR001608">
    <property type="entry name" value="Ala_racemase_N"/>
</dbReference>
<dbReference type="NCBIfam" id="TIGR00492">
    <property type="entry name" value="alr"/>
    <property type="match status" value="1"/>
</dbReference>
<name>A0A1M6X3X5_PSETH</name>
<evidence type="ECO:0000256" key="3">
    <source>
        <dbReference type="ARBA" id="ARBA00013089"/>
    </source>
</evidence>
<accession>A0A1M6X3X5</accession>
<feature type="domain" description="Alanine racemase C-terminal" evidence="10">
    <location>
        <begin position="251"/>
        <end position="381"/>
    </location>
</feature>
<proteinExistence type="inferred from homology"/>
<dbReference type="RefSeq" id="WP_073458812.1">
    <property type="nucleotide sequence ID" value="NZ_FRAP01000016.1"/>
</dbReference>
<dbReference type="GO" id="GO:0009252">
    <property type="term" value="P:peptidoglycan biosynthetic process"/>
    <property type="evidence" value="ECO:0007669"/>
    <property type="project" value="TreeGrafter"/>
</dbReference>
<evidence type="ECO:0000256" key="4">
    <source>
        <dbReference type="ARBA" id="ARBA00022898"/>
    </source>
</evidence>
<keyword evidence="12" id="KW-1185">Reference proteome</keyword>
<comment type="function">
    <text evidence="7">Catalyzes the interconversion of L-alanine and D-alanine. May also act on other amino acids.</text>
</comment>
<dbReference type="Proteomes" id="UP000184363">
    <property type="component" value="Unassembled WGS sequence"/>
</dbReference>
<dbReference type="UniPathway" id="UPA00042">
    <property type="reaction ID" value="UER00497"/>
</dbReference>
<evidence type="ECO:0000256" key="8">
    <source>
        <dbReference type="PIRSR" id="PIRSR600821-50"/>
    </source>
</evidence>
<evidence type="ECO:0000256" key="7">
    <source>
        <dbReference type="HAMAP-Rule" id="MF_01201"/>
    </source>
</evidence>
<comment type="catalytic activity">
    <reaction evidence="1 7">
        <text>L-alanine = D-alanine</text>
        <dbReference type="Rhea" id="RHEA:20249"/>
        <dbReference type="ChEBI" id="CHEBI:57416"/>
        <dbReference type="ChEBI" id="CHEBI:57972"/>
        <dbReference type="EC" id="5.1.1.1"/>
    </reaction>
</comment>
<dbReference type="Pfam" id="PF00842">
    <property type="entry name" value="Ala_racemase_C"/>
    <property type="match status" value="1"/>
</dbReference>
<dbReference type="EC" id="5.1.1.1" evidence="3 7"/>
<dbReference type="InterPro" id="IPR000821">
    <property type="entry name" value="Ala_racemase"/>
</dbReference>
<comment type="cofactor">
    <cofactor evidence="2 7 8">
        <name>pyridoxal 5'-phosphate</name>
        <dbReference type="ChEBI" id="CHEBI:597326"/>
    </cofactor>
</comment>
<dbReference type="FunFam" id="2.40.37.10:FF:000015">
    <property type="entry name" value="Alanine racemase"/>
    <property type="match status" value="1"/>
</dbReference>
<dbReference type="GO" id="GO:0030170">
    <property type="term" value="F:pyridoxal phosphate binding"/>
    <property type="evidence" value="ECO:0007669"/>
    <property type="project" value="UniProtKB-UniRule"/>
</dbReference>
<dbReference type="GO" id="GO:0030632">
    <property type="term" value="P:D-alanine biosynthetic process"/>
    <property type="evidence" value="ECO:0007669"/>
    <property type="project" value="UniProtKB-UniRule"/>
</dbReference>
<reference evidence="11 12" key="1">
    <citation type="submission" date="2016-11" db="EMBL/GenBank/DDBJ databases">
        <authorList>
            <person name="Jaros S."/>
            <person name="Januszkiewicz K."/>
            <person name="Wedrychowicz H."/>
        </authorList>
    </citation>
    <scope>NUCLEOTIDE SEQUENCE [LARGE SCALE GENOMIC DNA]</scope>
    <source>
        <strain evidence="11 12">DSM 43832</strain>
    </source>
</reference>
<dbReference type="InterPro" id="IPR020622">
    <property type="entry name" value="Ala_racemase_pyridoxalP-BS"/>
</dbReference>
<evidence type="ECO:0000256" key="6">
    <source>
        <dbReference type="ARBA" id="ARBA00072221"/>
    </source>
</evidence>
<dbReference type="SUPFAM" id="SSF50621">
    <property type="entry name" value="Alanine racemase C-terminal domain-like"/>
    <property type="match status" value="1"/>
</dbReference>
<evidence type="ECO:0000256" key="5">
    <source>
        <dbReference type="ARBA" id="ARBA00023235"/>
    </source>
</evidence>
<feature type="modified residue" description="N6-(pyridoxal phosphate)lysine" evidence="7 8">
    <location>
        <position position="42"/>
    </location>
</feature>
<dbReference type="GO" id="GO:0008784">
    <property type="term" value="F:alanine racemase activity"/>
    <property type="evidence" value="ECO:0007669"/>
    <property type="project" value="UniProtKB-UniRule"/>
</dbReference>
<dbReference type="Gene3D" id="2.40.37.10">
    <property type="entry name" value="Lyase, Ornithine Decarboxylase, Chain A, domain 1"/>
    <property type="match status" value="1"/>
</dbReference>
<evidence type="ECO:0000313" key="11">
    <source>
        <dbReference type="EMBL" id="SHL00628.1"/>
    </source>
</evidence>
<organism evidence="11 12">
    <name type="scientific">Pseudonocardia thermophila</name>
    <dbReference type="NCBI Taxonomy" id="1848"/>
    <lineage>
        <taxon>Bacteria</taxon>
        <taxon>Bacillati</taxon>
        <taxon>Actinomycetota</taxon>
        <taxon>Actinomycetes</taxon>
        <taxon>Pseudonocardiales</taxon>
        <taxon>Pseudonocardiaceae</taxon>
        <taxon>Pseudonocardia</taxon>
    </lineage>
</organism>
<feature type="active site" description="Proton acceptor; specific for D-alanine" evidence="7">
    <location>
        <position position="42"/>
    </location>
</feature>
<dbReference type="InterPro" id="IPR029066">
    <property type="entry name" value="PLP-binding_barrel"/>
</dbReference>
<dbReference type="GO" id="GO:0005829">
    <property type="term" value="C:cytosol"/>
    <property type="evidence" value="ECO:0007669"/>
    <property type="project" value="TreeGrafter"/>
</dbReference>
<dbReference type="PANTHER" id="PTHR30511">
    <property type="entry name" value="ALANINE RACEMASE"/>
    <property type="match status" value="1"/>
</dbReference>
<dbReference type="STRING" id="1848.SAMN05443637_11620"/>
<dbReference type="HAMAP" id="MF_01201">
    <property type="entry name" value="Ala_racemase"/>
    <property type="match status" value="1"/>
</dbReference>
<evidence type="ECO:0000313" key="12">
    <source>
        <dbReference type="Proteomes" id="UP000184363"/>
    </source>
</evidence>
<keyword evidence="4 7" id="KW-0663">Pyridoxal phosphate</keyword>
<evidence type="ECO:0000256" key="2">
    <source>
        <dbReference type="ARBA" id="ARBA00001933"/>
    </source>
</evidence>
<dbReference type="SUPFAM" id="SSF51419">
    <property type="entry name" value="PLP-binding barrel"/>
    <property type="match status" value="1"/>
</dbReference>
<feature type="binding site" evidence="7 9">
    <location>
        <position position="322"/>
    </location>
    <ligand>
        <name>substrate</name>
    </ligand>
</feature>
<dbReference type="InterPro" id="IPR009006">
    <property type="entry name" value="Ala_racemase/Decarboxylase_C"/>
</dbReference>
<comment type="similarity">
    <text evidence="7">Belongs to the alanine racemase family.</text>
</comment>
<dbReference type="InterPro" id="IPR011079">
    <property type="entry name" value="Ala_racemase_C"/>
</dbReference>
<dbReference type="Pfam" id="PF01168">
    <property type="entry name" value="Ala_racemase_N"/>
    <property type="match status" value="1"/>
</dbReference>
<keyword evidence="5 7" id="KW-0413">Isomerase</keyword>
<dbReference type="EMBL" id="FRAP01000016">
    <property type="protein sequence ID" value="SHL00628.1"/>
    <property type="molecule type" value="Genomic_DNA"/>
</dbReference>
<dbReference type="AlphaFoldDB" id="A0A1M6X3X5"/>
<dbReference type="Gene3D" id="3.20.20.10">
    <property type="entry name" value="Alanine racemase"/>
    <property type="match status" value="1"/>
</dbReference>
<gene>
    <name evidence="11" type="ORF">SAMN05443637_11620</name>
</gene>
<dbReference type="FunFam" id="3.20.20.10:FF:000002">
    <property type="entry name" value="Alanine racemase"/>
    <property type="match status" value="1"/>
</dbReference>
<comment type="pathway">
    <text evidence="7">Amino-acid biosynthesis; D-alanine biosynthesis; D-alanine from L-alanine: step 1/1.</text>
</comment>
<dbReference type="PANTHER" id="PTHR30511:SF0">
    <property type="entry name" value="ALANINE RACEMASE, CATABOLIC-RELATED"/>
    <property type="match status" value="1"/>
</dbReference>
<dbReference type="CDD" id="cd00430">
    <property type="entry name" value="PLPDE_III_AR"/>
    <property type="match status" value="1"/>
</dbReference>
<evidence type="ECO:0000259" key="10">
    <source>
        <dbReference type="SMART" id="SM01005"/>
    </source>
</evidence>